<organism evidence="2 3">
    <name type="scientific">Frankia alni (strain DSM 45986 / CECT 9034 / ACN14a)</name>
    <dbReference type="NCBI Taxonomy" id="326424"/>
    <lineage>
        <taxon>Bacteria</taxon>
        <taxon>Bacillati</taxon>
        <taxon>Actinomycetota</taxon>
        <taxon>Actinomycetes</taxon>
        <taxon>Frankiales</taxon>
        <taxon>Frankiaceae</taxon>
        <taxon>Frankia</taxon>
    </lineage>
</organism>
<evidence type="ECO:0000313" key="3">
    <source>
        <dbReference type="Proteomes" id="UP000000657"/>
    </source>
</evidence>
<keyword evidence="3" id="KW-1185">Reference proteome</keyword>
<dbReference type="HOGENOM" id="CLU_2824820_0_0_11"/>
<dbReference type="Proteomes" id="UP000000657">
    <property type="component" value="Chromosome"/>
</dbReference>
<proteinExistence type="predicted"/>
<accession>Q0RT36</accession>
<dbReference type="EMBL" id="CT573213">
    <property type="protein sequence ID" value="CAJ59267.1"/>
    <property type="molecule type" value="Genomic_DNA"/>
</dbReference>
<protein>
    <submittedName>
        <fullName evidence="2">Uncharacterized protein</fullName>
    </submittedName>
</protein>
<gene>
    <name evidence="2" type="ordered locus">FRAAL0593</name>
</gene>
<feature type="region of interest" description="Disordered" evidence="1">
    <location>
        <begin position="44"/>
        <end position="66"/>
    </location>
</feature>
<evidence type="ECO:0000256" key="1">
    <source>
        <dbReference type="SAM" id="MobiDB-lite"/>
    </source>
</evidence>
<reference evidence="2 3" key="1">
    <citation type="journal article" date="2007" name="Genome Res.">
        <title>Genome characteristics of facultatively symbiotic Frankia sp. strains reflect host range and host plant biogeography.</title>
        <authorList>
            <person name="Normand P."/>
            <person name="Lapierre P."/>
            <person name="Tisa L.S."/>
            <person name="Gogarten J.P."/>
            <person name="Alloisio N."/>
            <person name="Bagnarol E."/>
            <person name="Bassi C.A."/>
            <person name="Berry A.M."/>
            <person name="Bickhart D.M."/>
            <person name="Choisne N."/>
            <person name="Couloux A."/>
            <person name="Cournoyer B."/>
            <person name="Cruveiller S."/>
            <person name="Daubin V."/>
            <person name="Demange N."/>
            <person name="Francino M.P."/>
            <person name="Goltsman E."/>
            <person name="Huang Y."/>
            <person name="Kopp O.R."/>
            <person name="Labarre L."/>
            <person name="Lapidus A."/>
            <person name="Lavire C."/>
            <person name="Marechal J."/>
            <person name="Martinez M."/>
            <person name="Mastronunzio J.E."/>
            <person name="Mullin B.C."/>
            <person name="Niemann J."/>
            <person name="Pujic P."/>
            <person name="Rawnsley T."/>
            <person name="Rouy Z."/>
            <person name="Schenowitz C."/>
            <person name="Sellstedt A."/>
            <person name="Tavares F."/>
            <person name="Tomkins J.P."/>
            <person name="Vallenet D."/>
            <person name="Valverde C."/>
            <person name="Wall L.G."/>
            <person name="Wang Y."/>
            <person name="Medigue C."/>
            <person name="Benson D.R."/>
        </authorList>
    </citation>
    <scope>NUCLEOTIDE SEQUENCE [LARGE SCALE GENOMIC DNA]</scope>
    <source>
        <strain evidence="3">DSM 45986 / CECT 9034 / ACN14a</strain>
    </source>
</reference>
<sequence>MRTDTLRWTDTGNLLASQPGHVRLFRGAGVRRAEARTVAASRVDDRGGVPPATRGCHARTRCDRGA</sequence>
<name>Q0RT36_FRAAA</name>
<evidence type="ECO:0000313" key="2">
    <source>
        <dbReference type="EMBL" id="CAJ59267.1"/>
    </source>
</evidence>
<dbReference type="KEGG" id="fal:FRAAL0593"/>
<dbReference type="AlphaFoldDB" id="Q0RT36"/>